<organism evidence="2 3">
    <name type="scientific">Dispira parvispora</name>
    <dbReference type="NCBI Taxonomy" id="1520584"/>
    <lineage>
        <taxon>Eukaryota</taxon>
        <taxon>Fungi</taxon>
        <taxon>Fungi incertae sedis</taxon>
        <taxon>Zoopagomycota</taxon>
        <taxon>Kickxellomycotina</taxon>
        <taxon>Dimargaritomycetes</taxon>
        <taxon>Dimargaritales</taxon>
        <taxon>Dimargaritaceae</taxon>
        <taxon>Dispira</taxon>
    </lineage>
</organism>
<evidence type="ECO:0000256" key="1">
    <source>
        <dbReference type="SAM" id="MobiDB-lite"/>
    </source>
</evidence>
<name>A0A9W8AKL5_9FUNG</name>
<feature type="compositionally biased region" description="Basic residues" evidence="1">
    <location>
        <begin position="10"/>
        <end position="29"/>
    </location>
</feature>
<feature type="compositionally biased region" description="Basic and acidic residues" evidence="1">
    <location>
        <begin position="43"/>
        <end position="55"/>
    </location>
</feature>
<evidence type="ECO:0000313" key="2">
    <source>
        <dbReference type="EMBL" id="KAJ1956212.1"/>
    </source>
</evidence>
<sequence length="74" mass="7718">MVSTATAKSKNSKAQKGKGKGKGKGKKSNAKGQDDFDAILESFKQEVRISDEKESSAASQKNPNAQGSGSTTVK</sequence>
<comment type="caution">
    <text evidence="2">The sequence shown here is derived from an EMBL/GenBank/DDBJ whole genome shotgun (WGS) entry which is preliminary data.</text>
</comment>
<dbReference type="EMBL" id="JANBPY010002167">
    <property type="protein sequence ID" value="KAJ1956212.1"/>
    <property type="molecule type" value="Genomic_DNA"/>
</dbReference>
<accession>A0A9W8AKL5</accession>
<protein>
    <submittedName>
        <fullName evidence="2">Uncharacterized protein</fullName>
    </submittedName>
</protein>
<reference evidence="2" key="1">
    <citation type="submission" date="2022-07" db="EMBL/GenBank/DDBJ databases">
        <title>Phylogenomic reconstructions and comparative analyses of Kickxellomycotina fungi.</title>
        <authorList>
            <person name="Reynolds N.K."/>
            <person name="Stajich J.E."/>
            <person name="Barry K."/>
            <person name="Grigoriev I.V."/>
            <person name="Crous P."/>
            <person name="Smith M.E."/>
        </authorList>
    </citation>
    <scope>NUCLEOTIDE SEQUENCE</scope>
    <source>
        <strain evidence="2">RSA 1196</strain>
    </source>
</reference>
<feature type="compositionally biased region" description="Polar residues" evidence="1">
    <location>
        <begin position="56"/>
        <end position="74"/>
    </location>
</feature>
<evidence type="ECO:0000313" key="3">
    <source>
        <dbReference type="Proteomes" id="UP001150925"/>
    </source>
</evidence>
<feature type="region of interest" description="Disordered" evidence="1">
    <location>
        <begin position="1"/>
        <end position="74"/>
    </location>
</feature>
<proteinExistence type="predicted"/>
<feature type="non-terminal residue" evidence="2">
    <location>
        <position position="74"/>
    </location>
</feature>
<keyword evidence="3" id="KW-1185">Reference proteome</keyword>
<gene>
    <name evidence="2" type="ORF">IWQ62_005355</name>
</gene>
<dbReference type="AlphaFoldDB" id="A0A9W8AKL5"/>
<dbReference type="Proteomes" id="UP001150925">
    <property type="component" value="Unassembled WGS sequence"/>
</dbReference>